<reference evidence="1 2" key="1">
    <citation type="submission" date="2023-02" db="EMBL/GenBank/DDBJ databases">
        <title>LHISI_Scaffold_Assembly.</title>
        <authorList>
            <person name="Stuart O.P."/>
            <person name="Cleave R."/>
            <person name="Magrath M.J.L."/>
            <person name="Mikheyev A.S."/>
        </authorList>
    </citation>
    <scope>NUCLEOTIDE SEQUENCE [LARGE SCALE GENOMIC DNA]</scope>
    <source>
        <strain evidence="1">Daus_M_001</strain>
        <tissue evidence="1">Leg muscle</tissue>
    </source>
</reference>
<evidence type="ECO:0000313" key="2">
    <source>
        <dbReference type="Proteomes" id="UP001159363"/>
    </source>
</evidence>
<keyword evidence="2" id="KW-1185">Reference proteome</keyword>
<protein>
    <submittedName>
        <fullName evidence="1">Uncharacterized protein</fullName>
    </submittedName>
</protein>
<comment type="caution">
    <text evidence="1">The sequence shown here is derived from an EMBL/GenBank/DDBJ whole genome shotgun (WGS) entry which is preliminary data.</text>
</comment>
<organism evidence="1 2">
    <name type="scientific">Dryococelus australis</name>
    <dbReference type="NCBI Taxonomy" id="614101"/>
    <lineage>
        <taxon>Eukaryota</taxon>
        <taxon>Metazoa</taxon>
        <taxon>Ecdysozoa</taxon>
        <taxon>Arthropoda</taxon>
        <taxon>Hexapoda</taxon>
        <taxon>Insecta</taxon>
        <taxon>Pterygota</taxon>
        <taxon>Neoptera</taxon>
        <taxon>Polyneoptera</taxon>
        <taxon>Phasmatodea</taxon>
        <taxon>Verophasmatodea</taxon>
        <taxon>Anareolatae</taxon>
        <taxon>Phasmatidae</taxon>
        <taxon>Eurycanthinae</taxon>
        <taxon>Dryococelus</taxon>
    </lineage>
</organism>
<sequence>MIVCRHDCRTASSLKETIAVRNTENLEDSGATGVARESYECERAGRNEIEGGFETTEPPRAQRAPNQLAATSEAQLAGTPANFERGSVNVKDSSTPQAMAGPFPHSCSKEKLDPSLTTSFCPLFSVGVPDLHRCTSSIQKLHDNLRLTPAGPFLPSAVRKTTQRQLQSADDLMKYGAAREIAGQAAVRQGRWVAFLEQLLAGVSDTAEQYSVVRQLWRESKSELLSFGTKQTTVGPDRRMNKVMGLMAVSTLHNAEEYTTCKVDAKQDFRTAQFTRLNHRAPENTDVKLPHGTKTSETAVVKWLDYSLPSKANRVRFPAGSPPPPPDFRMWESCRTMSLVDVFPRGSPKNRKGRCFSRFPGILESAEVQLANCRQLPLRGWGSAEMQVVGVSRLAGAKPHLSASVRTRAIVDPFVG</sequence>
<name>A0ABQ9IKY1_9NEOP</name>
<gene>
    <name evidence="1" type="ORF">PR048_002693</name>
</gene>
<dbReference type="EMBL" id="JARBHB010000001">
    <property type="protein sequence ID" value="KAJ8897347.1"/>
    <property type="molecule type" value="Genomic_DNA"/>
</dbReference>
<proteinExistence type="predicted"/>
<dbReference type="Proteomes" id="UP001159363">
    <property type="component" value="Chromosome 1"/>
</dbReference>
<evidence type="ECO:0000313" key="1">
    <source>
        <dbReference type="EMBL" id="KAJ8897347.1"/>
    </source>
</evidence>
<accession>A0ABQ9IKY1</accession>